<evidence type="ECO:0000313" key="2">
    <source>
        <dbReference type="Proteomes" id="UP000007463"/>
    </source>
</evidence>
<reference evidence="1 2" key="1">
    <citation type="journal article" date="2011" name="Stand. Genomic Sci.">
        <title>Complete genome sequence of the gliding freshwater bacterium Fluviicola taffensis type strain (RW262).</title>
        <authorList>
            <person name="Woyke T."/>
            <person name="Chertkov O."/>
            <person name="Lapidus A."/>
            <person name="Nolan M."/>
            <person name="Lucas S."/>
            <person name="Del Rio T.G."/>
            <person name="Tice H."/>
            <person name="Cheng J.F."/>
            <person name="Tapia R."/>
            <person name="Han C."/>
            <person name="Goodwin L."/>
            <person name="Pitluck S."/>
            <person name="Liolios K."/>
            <person name="Pagani I."/>
            <person name="Ivanova N."/>
            <person name="Huntemann M."/>
            <person name="Mavromatis K."/>
            <person name="Mikhailova N."/>
            <person name="Pati A."/>
            <person name="Chen A."/>
            <person name="Palaniappan K."/>
            <person name="Land M."/>
            <person name="Hauser L."/>
            <person name="Brambilla E.M."/>
            <person name="Rohde M."/>
            <person name="Mwirichia R."/>
            <person name="Sikorski J."/>
            <person name="Tindall B.J."/>
            <person name="Goker M."/>
            <person name="Bristow J."/>
            <person name="Eisen J.A."/>
            <person name="Markowitz V."/>
            <person name="Hugenholtz P."/>
            <person name="Klenk H.P."/>
            <person name="Kyrpides N.C."/>
        </authorList>
    </citation>
    <scope>NUCLEOTIDE SEQUENCE [LARGE SCALE GENOMIC DNA]</scope>
    <source>
        <strain evidence="2">DSM 16823 / RW262 / RW262</strain>
    </source>
</reference>
<dbReference type="OrthoDB" id="662471at2"/>
<dbReference type="AlphaFoldDB" id="F2IJW8"/>
<dbReference type="RefSeq" id="WP_013687794.1">
    <property type="nucleotide sequence ID" value="NC_015321.1"/>
</dbReference>
<dbReference type="STRING" id="755732.Fluta_3051"/>
<dbReference type="HOGENOM" id="CLU_1624709_0_0_10"/>
<accession>F2IJW8</accession>
<dbReference type="EMBL" id="CP002542">
    <property type="protein sequence ID" value="AEA45027.1"/>
    <property type="molecule type" value="Genomic_DNA"/>
</dbReference>
<gene>
    <name evidence="1" type="ordered locus">Fluta_3051</name>
</gene>
<protein>
    <submittedName>
        <fullName evidence="1">Uncharacterized protein</fullName>
    </submittedName>
</protein>
<name>F2IJW8_FLUTR</name>
<dbReference type="KEGG" id="fte:Fluta_3051"/>
<sequence>MNSFAVEVWDDEGSKCTLYTVKQLDASYSETDKFFLKSRNNDTLKRNFQEIAKFLTTIIGEVDGALSIYFREERSANGIPPKGEIEKDTITFFHINYPLRLYCLRISNEIVVLFNGDEKTSDAAQDGKTSMVFYEAQQFAVKILKAYNYGEFQFGQTEEIIID</sequence>
<keyword evidence="2" id="KW-1185">Reference proteome</keyword>
<dbReference type="eggNOG" id="ENOG503317A">
    <property type="taxonomic scope" value="Bacteria"/>
</dbReference>
<organism evidence="1 2">
    <name type="scientific">Fluviicola taffensis (strain DSM 16823 / NCIMB 13979 / RW262)</name>
    <dbReference type="NCBI Taxonomy" id="755732"/>
    <lineage>
        <taxon>Bacteria</taxon>
        <taxon>Pseudomonadati</taxon>
        <taxon>Bacteroidota</taxon>
        <taxon>Flavobacteriia</taxon>
        <taxon>Flavobacteriales</taxon>
        <taxon>Crocinitomicaceae</taxon>
        <taxon>Fluviicola</taxon>
    </lineage>
</organism>
<reference evidence="2" key="2">
    <citation type="submission" date="2011-02" db="EMBL/GenBank/DDBJ databases">
        <title>The complete genome of Fluviicola taffensis DSM 16823.</title>
        <authorList>
            <consortium name="US DOE Joint Genome Institute (JGI-PGF)"/>
            <person name="Lucas S."/>
            <person name="Copeland A."/>
            <person name="Lapidus A."/>
            <person name="Bruce D."/>
            <person name="Goodwin L."/>
            <person name="Pitluck S."/>
            <person name="Kyrpides N."/>
            <person name="Mavromatis K."/>
            <person name="Ivanova N."/>
            <person name="Mikhailova N."/>
            <person name="Pagani I."/>
            <person name="Chertkov O."/>
            <person name="Detter J.C."/>
            <person name="Han C."/>
            <person name="Tapia R."/>
            <person name="Land M."/>
            <person name="Hauser L."/>
            <person name="Markowitz V."/>
            <person name="Cheng J.-F."/>
            <person name="Hugenholtz P."/>
            <person name="Woyke T."/>
            <person name="Wu D."/>
            <person name="Tindall B."/>
            <person name="Pomrenke H.G."/>
            <person name="Brambilla E."/>
            <person name="Klenk H.-P."/>
            <person name="Eisen J.A."/>
        </authorList>
    </citation>
    <scope>NUCLEOTIDE SEQUENCE [LARGE SCALE GENOMIC DNA]</scope>
    <source>
        <strain evidence="2">DSM 16823 / RW262 / RW262</strain>
    </source>
</reference>
<evidence type="ECO:0000313" key="1">
    <source>
        <dbReference type="EMBL" id="AEA45027.1"/>
    </source>
</evidence>
<dbReference type="Proteomes" id="UP000007463">
    <property type="component" value="Chromosome"/>
</dbReference>
<proteinExistence type="predicted"/>